<evidence type="ECO:0000313" key="8">
    <source>
        <dbReference type="Proteomes" id="UP000315037"/>
    </source>
</evidence>
<dbReference type="GO" id="GO:0055085">
    <property type="term" value="P:transmembrane transport"/>
    <property type="evidence" value="ECO:0007669"/>
    <property type="project" value="InterPro"/>
</dbReference>
<dbReference type="NCBIfam" id="TIGR01352">
    <property type="entry name" value="tonB_Cterm"/>
    <property type="match status" value="1"/>
</dbReference>
<sequence length="262" mass="28338">MHGSPEASNNPQVEMVFTPSPPHSQRQPSVKETGGGASAPPPIKAQEASTRPQQTKPAAPAPAHTEPSPQGELPDAAVHPRPVPPAPSHPRHRARPMVTRRQVSRAQDNNPLAHPQDWSFNAPPVPQMHHRGRRGSRGGPIDLSIGPLSLNGQINAPYKTRSSVRGVSSDYGAEIDRWIHQHLFYPDEAAANGEQGPSAVHVRIDRSGRVLKVYTTHSSGYNAIDTALTGLFRGAQLPPVPPDMSGDHFDLDVTVNYILLMH</sequence>
<evidence type="ECO:0000256" key="2">
    <source>
        <dbReference type="ARBA" id="ARBA00022692"/>
    </source>
</evidence>
<reference evidence="7 8" key="1">
    <citation type="submission" date="2019-03" db="EMBL/GenBank/DDBJ databases">
        <title>The complete genome sequence of Neokomagataea sp. Jb2 NBRC113641.</title>
        <authorList>
            <person name="Chua K.-O."/>
            <person name="Chan K.-G."/>
            <person name="See-Too W.-S."/>
        </authorList>
    </citation>
    <scope>NUCLEOTIDE SEQUENCE [LARGE SCALE GENOMIC DNA]</scope>
    <source>
        <strain evidence="7 8">Jb2</strain>
    </source>
</reference>
<dbReference type="Gene3D" id="3.30.1150.10">
    <property type="match status" value="1"/>
</dbReference>
<feature type="region of interest" description="Disordered" evidence="5">
    <location>
        <begin position="1"/>
        <end position="122"/>
    </location>
</feature>
<dbReference type="AlphaFoldDB" id="A0A506UME3"/>
<dbReference type="Proteomes" id="UP000315037">
    <property type="component" value="Unassembled WGS sequence"/>
</dbReference>
<keyword evidence="2" id="KW-0812">Transmembrane</keyword>
<feature type="compositionally biased region" description="Polar residues" evidence="5">
    <location>
        <begin position="1"/>
        <end position="12"/>
    </location>
</feature>
<keyword evidence="8" id="KW-1185">Reference proteome</keyword>
<feature type="compositionally biased region" description="Polar residues" evidence="5">
    <location>
        <begin position="47"/>
        <end position="56"/>
    </location>
</feature>
<keyword evidence="3" id="KW-1133">Transmembrane helix</keyword>
<evidence type="ECO:0000259" key="6">
    <source>
        <dbReference type="PROSITE" id="PS52015"/>
    </source>
</evidence>
<comment type="subcellular location">
    <subcellularLocation>
        <location evidence="1">Membrane</location>
        <topology evidence="1">Single-pass membrane protein</topology>
    </subcellularLocation>
</comment>
<organism evidence="7 8">
    <name type="scientific">Oecophyllibacter saccharovorans</name>
    <dbReference type="NCBI Taxonomy" id="2558360"/>
    <lineage>
        <taxon>Bacteria</taxon>
        <taxon>Pseudomonadati</taxon>
        <taxon>Pseudomonadota</taxon>
        <taxon>Alphaproteobacteria</taxon>
        <taxon>Acetobacterales</taxon>
        <taxon>Acetobacteraceae</taxon>
        <taxon>Oecophyllibacter</taxon>
    </lineage>
</organism>
<name>A0A506UME3_9PROT</name>
<dbReference type="SUPFAM" id="SSF74653">
    <property type="entry name" value="TolA/TonB C-terminal domain"/>
    <property type="match status" value="1"/>
</dbReference>
<dbReference type="Pfam" id="PF03544">
    <property type="entry name" value="TonB_C"/>
    <property type="match status" value="1"/>
</dbReference>
<dbReference type="InterPro" id="IPR006260">
    <property type="entry name" value="TonB/TolA_C"/>
</dbReference>
<proteinExistence type="predicted"/>
<dbReference type="InterPro" id="IPR037682">
    <property type="entry name" value="TonB_C"/>
</dbReference>
<keyword evidence="4" id="KW-0472">Membrane</keyword>
<accession>A0A506UME3</accession>
<dbReference type="GO" id="GO:0016020">
    <property type="term" value="C:membrane"/>
    <property type="evidence" value="ECO:0007669"/>
    <property type="project" value="UniProtKB-SubCell"/>
</dbReference>
<dbReference type="PROSITE" id="PS52015">
    <property type="entry name" value="TONB_CTD"/>
    <property type="match status" value="1"/>
</dbReference>
<gene>
    <name evidence="7" type="ORF">E3202_05105</name>
</gene>
<evidence type="ECO:0000313" key="7">
    <source>
        <dbReference type="EMBL" id="TPW34508.1"/>
    </source>
</evidence>
<evidence type="ECO:0000256" key="1">
    <source>
        <dbReference type="ARBA" id="ARBA00004167"/>
    </source>
</evidence>
<protein>
    <submittedName>
        <fullName evidence="7">TonB family protein</fullName>
    </submittedName>
</protein>
<dbReference type="EMBL" id="SORZ01000002">
    <property type="protein sequence ID" value="TPW34508.1"/>
    <property type="molecule type" value="Genomic_DNA"/>
</dbReference>
<evidence type="ECO:0000256" key="4">
    <source>
        <dbReference type="ARBA" id="ARBA00023136"/>
    </source>
</evidence>
<evidence type="ECO:0000256" key="5">
    <source>
        <dbReference type="SAM" id="MobiDB-lite"/>
    </source>
</evidence>
<feature type="domain" description="TonB C-terminal" evidence="6">
    <location>
        <begin position="170"/>
        <end position="262"/>
    </location>
</feature>
<evidence type="ECO:0000256" key="3">
    <source>
        <dbReference type="ARBA" id="ARBA00022989"/>
    </source>
</evidence>
<comment type="caution">
    <text evidence="7">The sequence shown here is derived from an EMBL/GenBank/DDBJ whole genome shotgun (WGS) entry which is preliminary data.</text>
</comment>